<name>A0ABT1UIB8_9GAMM</name>
<proteinExistence type="predicted"/>
<comment type="caution">
    <text evidence="1">The sequence shown here is derived from an EMBL/GenBank/DDBJ whole genome shotgun (WGS) entry which is preliminary data.</text>
</comment>
<dbReference type="RefSeq" id="WP_256611229.1">
    <property type="nucleotide sequence ID" value="NZ_JANIBM010000013.1"/>
</dbReference>
<protein>
    <submittedName>
        <fullName evidence="1">Uncharacterized protein</fullName>
    </submittedName>
</protein>
<evidence type="ECO:0000313" key="1">
    <source>
        <dbReference type="EMBL" id="MCQ8181945.1"/>
    </source>
</evidence>
<sequence>MLPFQPGSDETLNFEKLIESADKISAVFPVYLITGLNPPSLLHPLLHCQQPVNSPDSNLMPDEHAQPVHANLQRVGGQPVSHAFPIENHRVSKRRRRITSQTIRFGTACAIQLTVAPNFEADLASAPRTAGTFFLNEEPR</sequence>
<gene>
    <name evidence="1" type="ORF">NP603_12570</name>
</gene>
<dbReference type="EMBL" id="JANIBM010000013">
    <property type="protein sequence ID" value="MCQ8181945.1"/>
    <property type="molecule type" value="Genomic_DNA"/>
</dbReference>
<reference evidence="1 2" key="1">
    <citation type="submission" date="2022-07" db="EMBL/GenBank/DDBJ databases">
        <title>Methylomonas rivi sp. nov., Methylomonas rosea sp. nov., Methylomonas aureus sp. nov. and Methylomonas subterranea sp. nov., four novel methanotrophs isolated from a freshwater creek and the deep terrestrial subsurface.</title>
        <authorList>
            <person name="Abin C."/>
            <person name="Sankaranarayanan K."/>
            <person name="Garner C."/>
            <person name="Sindelar R."/>
            <person name="Kotary K."/>
            <person name="Garner R."/>
            <person name="Barclay S."/>
            <person name="Lawson P."/>
            <person name="Krumholz L."/>
        </authorList>
    </citation>
    <scope>NUCLEOTIDE SEQUENCE [LARGE SCALE GENOMIC DNA]</scope>
    <source>
        <strain evidence="1 2">SURF-1</strain>
    </source>
</reference>
<accession>A0ABT1UIB8</accession>
<dbReference type="Proteomes" id="UP001524569">
    <property type="component" value="Unassembled WGS sequence"/>
</dbReference>
<evidence type="ECO:0000313" key="2">
    <source>
        <dbReference type="Proteomes" id="UP001524569"/>
    </source>
</evidence>
<organism evidence="1 2">
    <name type="scientific">Methylomonas aurea</name>
    <dbReference type="NCBI Taxonomy" id="2952224"/>
    <lineage>
        <taxon>Bacteria</taxon>
        <taxon>Pseudomonadati</taxon>
        <taxon>Pseudomonadota</taxon>
        <taxon>Gammaproteobacteria</taxon>
        <taxon>Methylococcales</taxon>
        <taxon>Methylococcaceae</taxon>
        <taxon>Methylomonas</taxon>
    </lineage>
</organism>
<keyword evidence="2" id="KW-1185">Reference proteome</keyword>